<dbReference type="PANTHER" id="PTHR23506:SF26">
    <property type="entry name" value="MFS-TYPE TRANSPORTER SLC18B1"/>
    <property type="match status" value="1"/>
</dbReference>
<reference evidence="8" key="2">
    <citation type="submission" date="2025-08" db="UniProtKB">
        <authorList>
            <consortium name="Ensembl"/>
        </authorList>
    </citation>
    <scope>IDENTIFICATION</scope>
</reference>
<dbReference type="Proteomes" id="UP000007875">
    <property type="component" value="Unassembled WGS sequence"/>
</dbReference>
<dbReference type="GO" id="GO:0022857">
    <property type="term" value="F:transmembrane transporter activity"/>
    <property type="evidence" value="ECO:0007669"/>
    <property type="project" value="InterPro"/>
</dbReference>
<dbReference type="PANTHER" id="PTHR23506">
    <property type="entry name" value="GH10249P"/>
    <property type="match status" value="1"/>
</dbReference>
<dbReference type="eggNOG" id="KOG3764">
    <property type="taxonomic scope" value="Eukaryota"/>
</dbReference>
<keyword evidence="3 6" id="KW-0812">Transmembrane</keyword>
<dbReference type="SUPFAM" id="SSF103473">
    <property type="entry name" value="MFS general substrate transporter"/>
    <property type="match status" value="1"/>
</dbReference>
<evidence type="ECO:0000313" key="9">
    <source>
        <dbReference type="Proteomes" id="UP000007875"/>
    </source>
</evidence>
<evidence type="ECO:0000256" key="6">
    <source>
        <dbReference type="SAM" id="Phobius"/>
    </source>
</evidence>
<evidence type="ECO:0000259" key="7">
    <source>
        <dbReference type="PROSITE" id="PS50850"/>
    </source>
</evidence>
<dbReference type="InParanoid" id="H2ZR25"/>
<dbReference type="InterPro" id="IPR036259">
    <property type="entry name" value="MFS_trans_sf"/>
</dbReference>
<dbReference type="Gene3D" id="1.20.1250.20">
    <property type="entry name" value="MFS general substrate transporter like domains"/>
    <property type="match status" value="1"/>
</dbReference>
<name>H2ZR25_CIOSA</name>
<feature type="transmembrane region" description="Helical" evidence="6">
    <location>
        <begin position="94"/>
        <end position="113"/>
    </location>
</feature>
<dbReference type="InterPro" id="IPR011701">
    <property type="entry name" value="MFS"/>
</dbReference>
<dbReference type="Pfam" id="PF07690">
    <property type="entry name" value="MFS_1"/>
    <property type="match status" value="1"/>
</dbReference>
<protein>
    <recommendedName>
        <fullName evidence="7">Major facilitator superfamily (MFS) profile domain-containing protein</fullName>
    </recommendedName>
</protein>
<dbReference type="PROSITE" id="PS50850">
    <property type="entry name" value="MFS"/>
    <property type="match status" value="1"/>
</dbReference>
<dbReference type="InterPro" id="IPR020846">
    <property type="entry name" value="MFS_dom"/>
</dbReference>
<comment type="subcellular location">
    <subcellularLocation>
        <location evidence="1">Membrane</location>
        <topology evidence="1">Multi-pass membrane protein</topology>
    </subcellularLocation>
</comment>
<evidence type="ECO:0000256" key="3">
    <source>
        <dbReference type="ARBA" id="ARBA00022692"/>
    </source>
</evidence>
<keyword evidence="4 6" id="KW-1133">Transmembrane helix</keyword>
<sequence length="176" mass="18789">MPTQKDEENGMPQEVVKLYFGFTLRKLKVFLSLVLLSITEILGYSAIATFFPVVAANKGLSPGEIGLVFASYSISGIFAALVAGTILVKIGTKFCVLSGMFFNAGALICFGFLDQTALTPFYVLSIASRGLMGFGCNLAYTAMYAIIFSEFEDRSITVVGMSETLVSIGGMIGPLV</sequence>
<organism evidence="8 9">
    <name type="scientific">Ciona savignyi</name>
    <name type="common">Pacific transparent sea squirt</name>
    <dbReference type="NCBI Taxonomy" id="51511"/>
    <lineage>
        <taxon>Eukaryota</taxon>
        <taxon>Metazoa</taxon>
        <taxon>Chordata</taxon>
        <taxon>Tunicata</taxon>
        <taxon>Ascidiacea</taxon>
        <taxon>Phlebobranchia</taxon>
        <taxon>Cionidae</taxon>
        <taxon>Ciona</taxon>
    </lineage>
</organism>
<reference evidence="8" key="3">
    <citation type="submission" date="2025-09" db="UniProtKB">
        <authorList>
            <consortium name="Ensembl"/>
        </authorList>
    </citation>
    <scope>IDENTIFICATION</scope>
</reference>
<evidence type="ECO:0000313" key="8">
    <source>
        <dbReference type="Ensembl" id="ENSCSAVP00000020041.1"/>
    </source>
</evidence>
<feature type="domain" description="Major facilitator superfamily (MFS) profile" evidence="7">
    <location>
        <begin position="29"/>
        <end position="176"/>
    </location>
</feature>
<evidence type="ECO:0000256" key="1">
    <source>
        <dbReference type="ARBA" id="ARBA00004141"/>
    </source>
</evidence>
<feature type="transmembrane region" description="Helical" evidence="6">
    <location>
        <begin position="29"/>
        <end position="53"/>
    </location>
</feature>
<keyword evidence="5 6" id="KW-0472">Membrane</keyword>
<feature type="transmembrane region" description="Helical" evidence="6">
    <location>
        <begin position="119"/>
        <end position="147"/>
    </location>
</feature>
<evidence type="ECO:0000256" key="4">
    <source>
        <dbReference type="ARBA" id="ARBA00022989"/>
    </source>
</evidence>
<dbReference type="GeneTree" id="ENSGT00940000170340"/>
<proteinExistence type="predicted"/>
<dbReference type="GO" id="GO:0016020">
    <property type="term" value="C:membrane"/>
    <property type="evidence" value="ECO:0007669"/>
    <property type="project" value="UniProtKB-SubCell"/>
</dbReference>
<evidence type="ECO:0000256" key="2">
    <source>
        <dbReference type="ARBA" id="ARBA00022448"/>
    </source>
</evidence>
<dbReference type="AlphaFoldDB" id="H2ZR25"/>
<feature type="transmembrane region" description="Helical" evidence="6">
    <location>
        <begin position="65"/>
        <end position="87"/>
    </location>
</feature>
<dbReference type="Ensembl" id="ENSCSAVT00000020255.1">
    <property type="protein sequence ID" value="ENSCSAVP00000020041.1"/>
    <property type="gene ID" value="ENSCSAVG00000011764.1"/>
</dbReference>
<keyword evidence="9" id="KW-1185">Reference proteome</keyword>
<reference evidence="9" key="1">
    <citation type="submission" date="2003-08" db="EMBL/GenBank/DDBJ databases">
        <authorList>
            <person name="Birren B."/>
            <person name="Nusbaum C."/>
            <person name="Abebe A."/>
            <person name="Abouelleil A."/>
            <person name="Adekoya E."/>
            <person name="Ait-zahra M."/>
            <person name="Allen N."/>
            <person name="Allen T."/>
            <person name="An P."/>
            <person name="Anderson M."/>
            <person name="Anderson S."/>
            <person name="Arachchi H."/>
            <person name="Armbruster J."/>
            <person name="Bachantsang P."/>
            <person name="Baldwin J."/>
            <person name="Barry A."/>
            <person name="Bayul T."/>
            <person name="Blitshsteyn B."/>
            <person name="Bloom T."/>
            <person name="Blye J."/>
            <person name="Boguslavskiy L."/>
            <person name="Borowsky M."/>
            <person name="Boukhgalter B."/>
            <person name="Brunache A."/>
            <person name="Butler J."/>
            <person name="Calixte N."/>
            <person name="Calvo S."/>
            <person name="Camarata J."/>
            <person name="Campo K."/>
            <person name="Chang J."/>
            <person name="Cheshatsang Y."/>
            <person name="Citroen M."/>
            <person name="Collymore A."/>
            <person name="Considine T."/>
            <person name="Cook A."/>
            <person name="Cooke P."/>
            <person name="Corum B."/>
            <person name="Cuomo C."/>
            <person name="David R."/>
            <person name="Dawoe T."/>
            <person name="Degray S."/>
            <person name="Dodge S."/>
            <person name="Dooley K."/>
            <person name="Dorje P."/>
            <person name="Dorjee K."/>
            <person name="Dorris L."/>
            <person name="Duffey N."/>
            <person name="Dupes A."/>
            <person name="Elkins T."/>
            <person name="Engels R."/>
            <person name="Erickson J."/>
            <person name="Farina A."/>
            <person name="Faro S."/>
            <person name="Ferreira P."/>
            <person name="Fischer H."/>
            <person name="Fitzgerald M."/>
            <person name="Foley K."/>
            <person name="Gage D."/>
            <person name="Galagan J."/>
            <person name="Gearin G."/>
            <person name="Gnerre S."/>
            <person name="Gnirke A."/>
            <person name="Goyette A."/>
            <person name="Graham J."/>
            <person name="Grandbois E."/>
            <person name="Gyaltsen K."/>
            <person name="Hafez N."/>
            <person name="Hagopian D."/>
            <person name="Hagos B."/>
            <person name="Hall J."/>
            <person name="Hatcher B."/>
            <person name="Heller A."/>
            <person name="Higgins H."/>
            <person name="Honan T."/>
            <person name="Horn A."/>
            <person name="Houde N."/>
            <person name="Hughes L."/>
            <person name="Hulme W."/>
            <person name="Husby E."/>
            <person name="Iliev I."/>
            <person name="Jaffe D."/>
            <person name="Jones C."/>
            <person name="Kamal M."/>
            <person name="Kamat A."/>
            <person name="Kamvysselis M."/>
            <person name="Karlsson E."/>
            <person name="Kells C."/>
            <person name="Kieu A."/>
            <person name="Kisner P."/>
            <person name="Kodira C."/>
            <person name="Kulbokas E."/>
            <person name="Labutti K."/>
            <person name="Lama D."/>
            <person name="Landers T."/>
            <person name="Leger J."/>
            <person name="Levine S."/>
            <person name="Lewis D."/>
            <person name="Lewis T."/>
            <person name="Lindblad-toh K."/>
            <person name="Liu X."/>
            <person name="Lokyitsang T."/>
            <person name="Lokyitsang Y."/>
            <person name="Lucien O."/>
            <person name="Lui A."/>
            <person name="Ma L.J."/>
            <person name="Mabbitt R."/>
            <person name="Macdonald J."/>
            <person name="Maclean C."/>
            <person name="Major J."/>
            <person name="Manning J."/>
            <person name="Marabella R."/>
            <person name="Maru K."/>
            <person name="Matthews C."/>
            <person name="Mauceli E."/>
            <person name="Mccarthy M."/>
            <person name="Mcdonough S."/>
            <person name="Mcghee T."/>
            <person name="Meldrim J."/>
            <person name="Meneus L."/>
            <person name="Mesirov J."/>
            <person name="Mihalev A."/>
            <person name="Mihova T."/>
            <person name="Mikkelsen T."/>
            <person name="Mlenga V."/>
            <person name="Moru K."/>
            <person name="Mozes J."/>
            <person name="Mulrain L."/>
            <person name="Munson G."/>
            <person name="Naylor J."/>
            <person name="Newes C."/>
            <person name="Nguyen C."/>
            <person name="Nguyen N."/>
            <person name="Nguyen T."/>
            <person name="Nicol R."/>
            <person name="Nielsen C."/>
            <person name="Nizzari M."/>
            <person name="Norbu C."/>
            <person name="Norbu N."/>
            <person name="O'donnell P."/>
            <person name="Okoawo O."/>
            <person name="O'leary S."/>
            <person name="Omotosho B."/>
            <person name="O'neill K."/>
            <person name="Osman S."/>
            <person name="Parker S."/>
            <person name="Perrin D."/>
            <person name="Phunkhang P."/>
            <person name="Piqani B."/>
            <person name="Purcell S."/>
            <person name="Rachupka T."/>
            <person name="Ramasamy U."/>
            <person name="Rameau R."/>
            <person name="Ray V."/>
            <person name="Raymond C."/>
            <person name="Retta R."/>
            <person name="Richardson S."/>
            <person name="Rise C."/>
            <person name="Rodriguez J."/>
            <person name="Rogers J."/>
            <person name="Rogov P."/>
            <person name="Rutman M."/>
            <person name="Schupbach R."/>
            <person name="Seaman C."/>
            <person name="Settipalli S."/>
            <person name="Sharpe T."/>
            <person name="Sheridan J."/>
            <person name="Sherpa N."/>
            <person name="Shi J."/>
            <person name="Smirnov S."/>
            <person name="Smith C."/>
            <person name="Sougnez C."/>
            <person name="Spencer B."/>
            <person name="Stalker J."/>
            <person name="Stange-thomann N."/>
            <person name="Stavropoulos S."/>
            <person name="Stetson K."/>
            <person name="Stone C."/>
            <person name="Stone S."/>
            <person name="Stubbs M."/>
            <person name="Talamas J."/>
            <person name="Tchuinga P."/>
            <person name="Tenzing P."/>
            <person name="Tesfaye S."/>
            <person name="Theodore J."/>
            <person name="Thoulutsang Y."/>
            <person name="Topham K."/>
            <person name="Towey S."/>
            <person name="Tsamla T."/>
            <person name="Tsomo N."/>
            <person name="Vallee D."/>
            <person name="Vassiliev H."/>
            <person name="Venkataraman V."/>
            <person name="Vinson J."/>
            <person name="Vo A."/>
            <person name="Wade C."/>
            <person name="Wang S."/>
            <person name="Wangchuk T."/>
            <person name="Wangdi T."/>
            <person name="Whittaker C."/>
            <person name="Wilkinson J."/>
            <person name="Wu Y."/>
            <person name="Wyman D."/>
            <person name="Yadav S."/>
            <person name="Yang S."/>
            <person name="Yang X."/>
            <person name="Yeager S."/>
            <person name="Yee E."/>
            <person name="Young G."/>
            <person name="Zainoun J."/>
            <person name="Zembeck L."/>
            <person name="Zimmer A."/>
            <person name="Zody M."/>
            <person name="Lander E."/>
        </authorList>
    </citation>
    <scope>NUCLEOTIDE SEQUENCE [LARGE SCALE GENOMIC DNA]</scope>
</reference>
<accession>H2ZR25</accession>
<dbReference type="OMA" id="TIVMSEF"/>
<dbReference type="InterPro" id="IPR050930">
    <property type="entry name" value="MFS_Vesicular_Transporter"/>
</dbReference>
<keyword evidence="2" id="KW-0813">Transport</keyword>
<evidence type="ECO:0000256" key="5">
    <source>
        <dbReference type="ARBA" id="ARBA00023136"/>
    </source>
</evidence>
<dbReference type="HOGENOM" id="CLU_1528527_0_0_1"/>
<dbReference type="STRING" id="51511.ENSCSAVP00000020041"/>